<dbReference type="GO" id="GO:0006508">
    <property type="term" value="P:proteolysis"/>
    <property type="evidence" value="ECO:0007669"/>
    <property type="project" value="UniProtKB-KW"/>
</dbReference>
<dbReference type="Pfam" id="PF14543">
    <property type="entry name" value="TAXi_N"/>
    <property type="match status" value="1"/>
</dbReference>
<comment type="similarity">
    <text evidence="1">Belongs to the peptidase A1 family.</text>
</comment>
<dbReference type="InterPro" id="IPR051708">
    <property type="entry name" value="Plant_Aspart_Prot_A1"/>
</dbReference>
<dbReference type="InterPro" id="IPR021109">
    <property type="entry name" value="Peptidase_aspartic_dom_sf"/>
</dbReference>
<feature type="region of interest" description="Disordered" evidence="4">
    <location>
        <begin position="123"/>
        <end position="151"/>
    </location>
</feature>
<keyword evidence="3" id="KW-0378">Hydrolase</keyword>
<dbReference type="PANTHER" id="PTHR47967:SF60">
    <property type="entry name" value="PROTEIN ASPARTIC PROTEASE IN GUARD CELL 1-LIKE"/>
    <property type="match status" value="1"/>
</dbReference>
<feature type="compositionally biased region" description="Polar residues" evidence="4">
    <location>
        <begin position="137"/>
        <end position="146"/>
    </location>
</feature>
<sequence>MDGLRLDGRSPMEPKPRNALLFTTLIFYLCTSSSSSSASLQYQTQTLGLNSLPTPQTLSWPESESLDSTEPNLDSTSTLQLHHVDSLSFSFNKTPEQLFHLRLQRDALRAEALAAVNSGKGFSSSGSSAHRVRNATPRVTQSSTQPNPDPMLRIPCGSPLCSKLDSPGCNKRKTCLYQVSYGDGSITEGDFSTETLTFRRNKVPRVALGCGHDNEGLFVGAAGLLGLGPREVIVSNPSGSKLQQKVLLFGFGDLV</sequence>
<dbReference type="Gene3D" id="2.40.70.10">
    <property type="entry name" value="Acid Proteases"/>
    <property type="match status" value="1"/>
</dbReference>
<dbReference type="PANTHER" id="PTHR47967">
    <property type="entry name" value="OS07G0603500 PROTEIN-RELATED"/>
    <property type="match status" value="1"/>
</dbReference>
<evidence type="ECO:0000256" key="2">
    <source>
        <dbReference type="ARBA" id="ARBA00022670"/>
    </source>
</evidence>
<evidence type="ECO:0000256" key="1">
    <source>
        <dbReference type="ARBA" id="ARBA00007447"/>
    </source>
</evidence>
<reference evidence="6" key="1">
    <citation type="submission" date="2018-02" db="EMBL/GenBank/DDBJ databases">
        <authorList>
            <person name="Cohen D.B."/>
            <person name="Kent A.D."/>
        </authorList>
    </citation>
    <scope>NUCLEOTIDE SEQUENCE</scope>
</reference>
<organism evidence="6">
    <name type="scientific">Fagus sylvatica</name>
    <name type="common">Beechnut</name>
    <dbReference type="NCBI Taxonomy" id="28930"/>
    <lineage>
        <taxon>Eukaryota</taxon>
        <taxon>Viridiplantae</taxon>
        <taxon>Streptophyta</taxon>
        <taxon>Embryophyta</taxon>
        <taxon>Tracheophyta</taxon>
        <taxon>Spermatophyta</taxon>
        <taxon>Magnoliopsida</taxon>
        <taxon>eudicotyledons</taxon>
        <taxon>Gunneridae</taxon>
        <taxon>Pentapetalae</taxon>
        <taxon>rosids</taxon>
        <taxon>fabids</taxon>
        <taxon>Fagales</taxon>
        <taxon>Fagaceae</taxon>
        <taxon>Fagus</taxon>
    </lineage>
</organism>
<dbReference type="EMBL" id="OIVN01002253">
    <property type="protein sequence ID" value="SPD02018.1"/>
    <property type="molecule type" value="Genomic_DNA"/>
</dbReference>
<evidence type="ECO:0000256" key="3">
    <source>
        <dbReference type="ARBA" id="ARBA00022801"/>
    </source>
</evidence>
<dbReference type="InterPro" id="IPR032861">
    <property type="entry name" value="TAXi_N"/>
</dbReference>
<name>A0A2N9GRD5_FAGSY</name>
<keyword evidence="2" id="KW-0645">Protease</keyword>
<proteinExistence type="inferred from homology"/>
<feature type="region of interest" description="Disordered" evidence="4">
    <location>
        <begin position="53"/>
        <end position="74"/>
    </location>
</feature>
<evidence type="ECO:0000313" key="6">
    <source>
        <dbReference type="EMBL" id="SPD02018.1"/>
    </source>
</evidence>
<evidence type="ECO:0000256" key="4">
    <source>
        <dbReference type="SAM" id="MobiDB-lite"/>
    </source>
</evidence>
<feature type="domain" description="Xylanase inhibitor N-terminal" evidence="5">
    <location>
        <begin position="151"/>
        <end position="232"/>
    </location>
</feature>
<evidence type="ECO:0000259" key="5">
    <source>
        <dbReference type="Pfam" id="PF14543"/>
    </source>
</evidence>
<dbReference type="AlphaFoldDB" id="A0A2N9GRD5"/>
<protein>
    <recommendedName>
        <fullName evidence="5">Xylanase inhibitor N-terminal domain-containing protein</fullName>
    </recommendedName>
</protein>
<dbReference type="SUPFAM" id="SSF50630">
    <property type="entry name" value="Acid proteases"/>
    <property type="match status" value="1"/>
</dbReference>
<gene>
    <name evidence="6" type="ORF">FSB_LOCUS29900</name>
</gene>
<accession>A0A2N9GRD5</accession>
<dbReference type="GO" id="GO:0008233">
    <property type="term" value="F:peptidase activity"/>
    <property type="evidence" value="ECO:0007669"/>
    <property type="project" value="UniProtKB-KW"/>
</dbReference>